<reference evidence="7" key="5">
    <citation type="submission" date="2018-11" db="EMBL/GenBank/DDBJ databases">
        <title>Characterization of plant carbon substrate utilization by Auxenochlorella protothecoides.</title>
        <authorList>
            <person name="Vogler B.W."/>
            <person name="Starkenburg S.R."/>
            <person name="Sudasinghe N."/>
            <person name="Schambach J.Y."/>
            <person name="Rollin J.A."/>
            <person name="Pattathil S."/>
            <person name="Barry A.N."/>
        </authorList>
    </citation>
    <scope>NUCLEOTIDE SEQUENCE [LARGE SCALE GENOMIC DNA]</scope>
    <source>
        <strain evidence="7">UTEX 25</strain>
    </source>
</reference>
<dbReference type="EMBL" id="KL662119">
    <property type="protein sequence ID" value="KFM25579.1"/>
    <property type="molecule type" value="Genomic_DNA"/>
</dbReference>
<keyword evidence="2" id="KW-0645">Protease</keyword>
<protein>
    <submittedName>
        <fullName evidence="6">Pyrrolidone-carboxylate peptidase</fullName>
    </submittedName>
</protein>
<dbReference type="KEGG" id="apro:F751_0606"/>
<evidence type="ECO:0000313" key="8">
    <source>
        <dbReference type="Proteomes" id="UP000028924"/>
    </source>
</evidence>
<keyword evidence="3" id="KW-0378">Hydrolase</keyword>
<comment type="similarity">
    <text evidence="1">Belongs to the peptidase C15 family.</text>
</comment>
<dbReference type="PANTHER" id="PTHR23402">
    <property type="entry name" value="PROTEASE FAMILY C15 PYROGLUTAMYL-PEPTIDASE I-RELATED"/>
    <property type="match status" value="1"/>
</dbReference>
<dbReference type="RefSeq" id="XP_011398475.1">
    <property type="nucleotide sequence ID" value="XM_011400173.1"/>
</dbReference>
<dbReference type="Proteomes" id="UP000279271">
    <property type="component" value="Unassembled WGS sequence"/>
</dbReference>
<evidence type="ECO:0000256" key="3">
    <source>
        <dbReference type="ARBA" id="ARBA00022801"/>
    </source>
</evidence>
<gene>
    <name evidence="7" type="ORF">APUTEX25_003092</name>
    <name evidence="6" type="ORF">F751_0606</name>
    <name evidence="5" type="ORF">g.10935</name>
</gene>
<evidence type="ECO:0000256" key="4">
    <source>
        <dbReference type="ARBA" id="ARBA00022807"/>
    </source>
</evidence>
<reference evidence="5" key="2">
    <citation type="submission" date="2015-08" db="EMBL/GenBank/DDBJ databases">
        <authorList>
            <person name="Babu N.S."/>
            <person name="Beckwith C.J."/>
            <person name="Beseler K.G."/>
            <person name="Brison A."/>
            <person name="Carone J.V."/>
            <person name="Caskin T.P."/>
            <person name="Diamond M."/>
            <person name="Durham M.E."/>
            <person name="Foxe J.M."/>
            <person name="Go M."/>
            <person name="Henderson B.A."/>
            <person name="Jones I.B."/>
            <person name="McGettigan J.A."/>
            <person name="Micheletti S.J."/>
            <person name="Nasrallah M.E."/>
            <person name="Ortiz D."/>
            <person name="Piller C.R."/>
            <person name="Privatt S.R."/>
            <person name="Schneider S.L."/>
            <person name="Sharp S."/>
            <person name="Smith T.C."/>
            <person name="Stanton J.D."/>
            <person name="Ullery H.E."/>
            <person name="Wilson R.J."/>
            <person name="Serrano M.G."/>
            <person name="Buck G."/>
            <person name="Lee V."/>
            <person name="Wang Y."/>
            <person name="Carvalho R."/>
            <person name="Voegtly L."/>
            <person name="Shi R."/>
            <person name="Duckworth R."/>
            <person name="Johnson A."/>
            <person name="Loviza R."/>
            <person name="Walstead R."/>
            <person name="Shah Z."/>
            <person name="Kiflezghi M."/>
            <person name="Wade K."/>
            <person name="Ball S.L."/>
            <person name="Bradley K.W."/>
            <person name="Asai D.J."/>
            <person name="Bowman C.A."/>
            <person name="Russell D.A."/>
            <person name="Pope W.H."/>
            <person name="Jacobs-Sera D."/>
            <person name="Hendrix R.W."/>
            <person name="Hatfull G.F."/>
        </authorList>
    </citation>
    <scope>NUCLEOTIDE SEQUENCE</scope>
</reference>
<accession>A0A087SIM5</accession>
<dbReference type="InterPro" id="IPR036440">
    <property type="entry name" value="Peptidase_C15-like_sf"/>
</dbReference>
<dbReference type="GeneID" id="23611997"/>
<dbReference type="eggNOG" id="KOG4755">
    <property type="taxonomic scope" value="Eukaryota"/>
</dbReference>
<reference evidence="7" key="4">
    <citation type="submission" date="2018-10" db="EMBL/GenBank/DDBJ databases">
        <authorList>
            <person name="Hovde B."/>
            <person name="Zhang X."/>
        </authorList>
    </citation>
    <scope>NUCLEOTIDE SEQUENCE [LARGE SCALE GENOMIC DNA]</scope>
    <source>
        <strain evidence="7">UTEX 25</strain>
    </source>
</reference>
<dbReference type="EMBL" id="GDKF01007789">
    <property type="protein sequence ID" value="JAT70833.1"/>
    <property type="molecule type" value="Transcribed_RNA"/>
</dbReference>
<keyword evidence="4" id="KW-0788">Thiol protease</keyword>
<evidence type="ECO:0000313" key="5">
    <source>
        <dbReference type="EMBL" id="JAT70833.1"/>
    </source>
</evidence>
<dbReference type="EMBL" id="QOKY01000173">
    <property type="protein sequence ID" value="RMZ54714.1"/>
    <property type="molecule type" value="Genomic_DNA"/>
</dbReference>
<dbReference type="GO" id="GO:0006508">
    <property type="term" value="P:proteolysis"/>
    <property type="evidence" value="ECO:0007669"/>
    <property type="project" value="UniProtKB-KW"/>
</dbReference>
<dbReference type="OrthoDB" id="407146at2759"/>
<dbReference type="Gene3D" id="3.40.630.20">
    <property type="entry name" value="Peptidase C15, pyroglutamyl peptidase I-like"/>
    <property type="match status" value="1"/>
</dbReference>
<evidence type="ECO:0000313" key="9">
    <source>
        <dbReference type="Proteomes" id="UP000279271"/>
    </source>
</evidence>
<evidence type="ECO:0000313" key="6">
    <source>
        <dbReference type="EMBL" id="KFM25579.1"/>
    </source>
</evidence>
<sequence length="238" mass="26286">MAELFITAFGGFQGVSRNPTEDLLEDVVGRCKDSKTNDLWKLVGHTVLPVAAKEVETWLKDTLYGKILSNNYSHPVVVHMGVDKEATEYRLETYAANEASFRCPDQAGWQPSQESIDDSHPFASKLLTDLPVSVIAGLLKAQGLPVEQSFDAGRFVCNWTYYHSLRLALETRPRVHVVFVHVPPLAVMPLEEQKEVMWHVLAEVAGAVVGGPEKGGVEDALGGVDARRLPSLLRALRR</sequence>
<dbReference type="STRING" id="3075.A0A087SIM5"/>
<reference evidence="9" key="3">
    <citation type="journal article" date="2018" name="Algal Res.">
        <title>Characterization of plant carbon substrate utilization by Auxenochlorella protothecoides.</title>
        <authorList>
            <person name="Vogler B.W."/>
            <person name="Starkenburg S.R."/>
            <person name="Sudasinghe N."/>
            <person name="Schambach J.Y."/>
            <person name="Rollin J.A."/>
            <person name="Pattathil S."/>
            <person name="Barry A.N."/>
        </authorList>
    </citation>
    <scope>NUCLEOTIDE SEQUENCE [LARGE SCALE GENOMIC DNA]</scope>
    <source>
        <strain evidence="9">UTEX 25</strain>
    </source>
</reference>
<dbReference type="AlphaFoldDB" id="A0A087SIM5"/>
<dbReference type="Proteomes" id="UP000028924">
    <property type="component" value="Unassembled WGS sequence"/>
</dbReference>
<reference evidence="6 8" key="1">
    <citation type="journal article" date="2014" name="BMC Genomics">
        <title>Oil accumulation mechanisms of the oleaginous microalga Chlorella protothecoides revealed through its genome, transcriptomes, and proteomes.</title>
        <authorList>
            <person name="Gao C."/>
            <person name="Wang Y."/>
            <person name="Shen Y."/>
            <person name="Yan D."/>
            <person name="He X."/>
            <person name="Dai J."/>
            <person name="Wu Q."/>
        </authorList>
    </citation>
    <scope>NUCLEOTIDE SEQUENCE [LARGE SCALE GENOMIC DNA]</scope>
    <source>
        <strain evidence="6 8">0710</strain>
    </source>
</reference>
<dbReference type="PANTHER" id="PTHR23402:SF1">
    <property type="entry name" value="PYROGLUTAMYL-PEPTIDASE I"/>
    <property type="match status" value="1"/>
</dbReference>
<dbReference type="GO" id="GO:0008234">
    <property type="term" value="F:cysteine-type peptidase activity"/>
    <property type="evidence" value="ECO:0007669"/>
    <property type="project" value="UniProtKB-KW"/>
</dbReference>
<evidence type="ECO:0000256" key="2">
    <source>
        <dbReference type="ARBA" id="ARBA00022670"/>
    </source>
</evidence>
<organism evidence="6 8">
    <name type="scientific">Auxenochlorella protothecoides</name>
    <name type="common">Green microalga</name>
    <name type="synonym">Chlorella protothecoides</name>
    <dbReference type="NCBI Taxonomy" id="3075"/>
    <lineage>
        <taxon>Eukaryota</taxon>
        <taxon>Viridiplantae</taxon>
        <taxon>Chlorophyta</taxon>
        <taxon>core chlorophytes</taxon>
        <taxon>Trebouxiophyceae</taxon>
        <taxon>Chlorellales</taxon>
        <taxon>Chlorellaceae</taxon>
        <taxon>Auxenochlorella</taxon>
    </lineage>
</organism>
<name>A0A087SIM5_AUXPR</name>
<dbReference type="SUPFAM" id="SSF53182">
    <property type="entry name" value="Pyrrolidone carboxyl peptidase (pyroglutamate aminopeptidase)"/>
    <property type="match status" value="1"/>
</dbReference>
<proteinExistence type="inferred from homology"/>
<evidence type="ECO:0000313" key="7">
    <source>
        <dbReference type="EMBL" id="RMZ54714.1"/>
    </source>
</evidence>
<dbReference type="InterPro" id="IPR016125">
    <property type="entry name" value="Peptidase_C15-like"/>
</dbReference>
<keyword evidence="8" id="KW-1185">Reference proteome</keyword>
<evidence type="ECO:0000256" key="1">
    <source>
        <dbReference type="ARBA" id="ARBA00006641"/>
    </source>
</evidence>
<dbReference type="Pfam" id="PF01470">
    <property type="entry name" value="Peptidase_C15"/>
    <property type="match status" value="1"/>
</dbReference>